<evidence type="ECO:0000259" key="5">
    <source>
        <dbReference type="PROSITE" id="PS50937"/>
    </source>
</evidence>
<evidence type="ECO:0000256" key="1">
    <source>
        <dbReference type="ARBA" id="ARBA00022491"/>
    </source>
</evidence>
<gene>
    <name evidence="6" type="ORF">RKE40_02505</name>
</gene>
<dbReference type="Proteomes" id="UP001254257">
    <property type="component" value="Unassembled WGS sequence"/>
</dbReference>
<feature type="domain" description="HTH merR-type" evidence="5">
    <location>
        <begin position="22"/>
        <end position="83"/>
    </location>
</feature>
<reference evidence="6 7" key="1">
    <citation type="submission" date="2023-09" db="EMBL/GenBank/DDBJ databases">
        <title>Whole genome shotgun sequencing (WGS) of Bosea sp. ZW T0_25, isolated from stored onions (Allium cepa).</title>
        <authorList>
            <person name="Stoll D.A."/>
            <person name="Huch M."/>
        </authorList>
    </citation>
    <scope>NUCLEOTIDE SEQUENCE [LARGE SCALE GENOMIC DNA]</scope>
    <source>
        <strain evidence="6 7">ZW T0_25</strain>
    </source>
</reference>
<dbReference type="PROSITE" id="PS50937">
    <property type="entry name" value="HTH_MERR_2"/>
    <property type="match status" value="1"/>
</dbReference>
<evidence type="ECO:0000256" key="2">
    <source>
        <dbReference type="ARBA" id="ARBA00023015"/>
    </source>
</evidence>
<name>A0ABU3S303_9HYPH</name>
<dbReference type="EMBL" id="JAWDID010000002">
    <property type="protein sequence ID" value="MDU0338730.1"/>
    <property type="molecule type" value="Genomic_DNA"/>
</dbReference>
<evidence type="ECO:0000313" key="7">
    <source>
        <dbReference type="Proteomes" id="UP001254257"/>
    </source>
</evidence>
<evidence type="ECO:0000256" key="4">
    <source>
        <dbReference type="ARBA" id="ARBA00023163"/>
    </source>
</evidence>
<dbReference type="Gene3D" id="1.10.1660.10">
    <property type="match status" value="1"/>
</dbReference>
<sequence>MAKKARAQSAPVKEWLAANECARRIGITVRALRVYEQRGLIRPRRTEKGWRLYGADEIARLHEVLALKRLGLSLASIVVLLQGKAIDLERTLTLQSAALSEQRARAERGLALVEAARATLAAGRTLSIEDLIKLAKEANMPELTQDSVARRRYEQARPRTPIKIDPSLLERYVGHYRLPSDTIIAIERRGDSLFAQLTGQPALELFAEAEGEFFLKAVPAQIGFAASRDAAAPSLTLSQGGFDMVAPRVDASEAAALEAALATRIRNRTPQPGSAAVLHAIIADQQEGRTGEERMSPELAIVVGEQFPMLQEELAAKGDLRQLVFKGVGSDAADVYEAQFANGKLDCGIFLADDGKAHMLWLTPSL</sequence>
<organism evidence="6 7">
    <name type="scientific">Bosea rubneri</name>
    <dbReference type="NCBI Taxonomy" id="3075434"/>
    <lineage>
        <taxon>Bacteria</taxon>
        <taxon>Pseudomonadati</taxon>
        <taxon>Pseudomonadota</taxon>
        <taxon>Alphaproteobacteria</taxon>
        <taxon>Hyphomicrobiales</taxon>
        <taxon>Boseaceae</taxon>
        <taxon>Bosea</taxon>
    </lineage>
</organism>
<keyword evidence="1" id="KW-0678">Repressor</keyword>
<protein>
    <submittedName>
        <fullName evidence="6">MerR family transcriptional regulator</fullName>
    </submittedName>
</protein>
<dbReference type="PANTHER" id="PTHR30204">
    <property type="entry name" value="REDOX-CYCLING DRUG-SENSING TRANSCRIPTIONAL ACTIVATOR SOXR"/>
    <property type="match status" value="1"/>
</dbReference>
<dbReference type="InterPro" id="IPR000551">
    <property type="entry name" value="MerR-type_HTH_dom"/>
</dbReference>
<keyword evidence="2" id="KW-0805">Transcription regulation</keyword>
<keyword evidence="4" id="KW-0804">Transcription</keyword>
<dbReference type="PRINTS" id="PR00040">
    <property type="entry name" value="HTHMERR"/>
</dbReference>
<dbReference type="PANTHER" id="PTHR30204:SF69">
    <property type="entry name" value="MERR-FAMILY TRANSCRIPTIONAL REGULATOR"/>
    <property type="match status" value="1"/>
</dbReference>
<accession>A0ABU3S303</accession>
<dbReference type="InterPro" id="IPR021860">
    <property type="entry name" value="Peptidase_S12_Pab87-rel_C"/>
</dbReference>
<keyword evidence="7" id="KW-1185">Reference proteome</keyword>
<keyword evidence="3" id="KW-0238">DNA-binding</keyword>
<proteinExistence type="predicted"/>
<dbReference type="SUPFAM" id="SSF46955">
    <property type="entry name" value="Putative DNA-binding domain"/>
    <property type="match status" value="1"/>
</dbReference>
<dbReference type="Pfam" id="PF13411">
    <property type="entry name" value="MerR_1"/>
    <property type="match status" value="1"/>
</dbReference>
<dbReference type="InterPro" id="IPR047057">
    <property type="entry name" value="MerR_fam"/>
</dbReference>
<evidence type="ECO:0000313" key="6">
    <source>
        <dbReference type="EMBL" id="MDU0338730.1"/>
    </source>
</evidence>
<dbReference type="CDD" id="cd01106">
    <property type="entry name" value="HTH_TipAL-Mta"/>
    <property type="match status" value="1"/>
</dbReference>
<evidence type="ECO:0000256" key="3">
    <source>
        <dbReference type="ARBA" id="ARBA00023125"/>
    </source>
</evidence>
<dbReference type="Pfam" id="PF11954">
    <property type="entry name" value="DUF3471"/>
    <property type="match status" value="1"/>
</dbReference>
<comment type="caution">
    <text evidence="6">The sequence shown here is derived from an EMBL/GenBank/DDBJ whole genome shotgun (WGS) entry which is preliminary data.</text>
</comment>
<dbReference type="RefSeq" id="WP_316016666.1">
    <property type="nucleotide sequence ID" value="NZ_JAWDID010000002.1"/>
</dbReference>
<dbReference type="InterPro" id="IPR009061">
    <property type="entry name" value="DNA-bd_dom_put_sf"/>
</dbReference>
<dbReference type="SMART" id="SM00422">
    <property type="entry name" value="HTH_MERR"/>
    <property type="match status" value="1"/>
</dbReference>